<keyword evidence="4" id="KW-1185">Reference proteome</keyword>
<dbReference type="RefSeq" id="XP_006132474.1">
    <property type="nucleotide sequence ID" value="XM_006132412.3"/>
</dbReference>
<dbReference type="Pfam" id="PF05337">
    <property type="entry name" value="CSF-1"/>
    <property type="match status" value="1"/>
</dbReference>
<feature type="compositionally biased region" description="Polar residues" evidence="1">
    <location>
        <begin position="278"/>
        <end position="297"/>
    </location>
</feature>
<dbReference type="PANTHER" id="PTHR10058:SF0">
    <property type="entry name" value="MACROPHAGE COLONY-STIMULATING FACTOR 1"/>
    <property type="match status" value="1"/>
</dbReference>
<dbReference type="InterPro" id="IPR009079">
    <property type="entry name" value="4_helix_cytokine-like_core"/>
</dbReference>
<keyword evidence="2" id="KW-0472">Membrane</keyword>
<dbReference type="GO" id="GO:0016020">
    <property type="term" value="C:membrane"/>
    <property type="evidence" value="ECO:0007669"/>
    <property type="project" value="InterPro"/>
</dbReference>
<dbReference type="GeneTree" id="ENSGT00390000015805"/>
<keyword evidence="2" id="KW-0812">Transmembrane</keyword>
<feature type="compositionally biased region" description="Polar residues" evidence="1">
    <location>
        <begin position="417"/>
        <end position="434"/>
    </location>
</feature>
<sequence length="649" mass="70160">MLRGSIRASPGEQAGQSHLLLRARSRSETSSRQPAMTAQLRAAAAAAPRPRSQEVPAPRTAVPMRRLGPKACPVSCTLLTFLLLATCSIHETEQKGYCENIITQKHLDKLQELIDSQMLMPCRISFEFIDEKQLEDSICFIKAAFPGLADILEKMQFKENSDNFNKTRDVRAMYKKIDENEEPCISEQSEHEHEVSQACFKEFSVPPEEMLQLVKDFFGKVMVHLKKGEDFARDCSTTYQKCSNSPQKEPPSPGVVTDHDCNCPSPSPPGAPHPSLVTKPSPSTLGSTHLPLSQPGTTPAPAKLLSSARPRGHRSTHRGLLAMEMQGAWAGISAIVSSPPAELELASASQGPGSGAEPLLGLPAPPSTEYVSSSPASLPASGAEMDTGTEVERPQTRPTGLRQFLHAPGSPVPSLNAKPTQPWTGQEASQATWTSSTEELMDVSSANAISSPALMSAALDALGAGPGDPSGTPLTRKLWLIPSPGSKEPFSIMQHRFSRMAPTVGSPPAPERHPRASPRLPAGQGRAPDLQHPTEPRGKRTGGQASFREPEDRLAGPVPGFNILPPNADQRRREALPRESRWVVMTYVLVASLATVVILLAVGGLLFYRHRVRVLERRLQCRGNAGEEQEGRPLNGVEEHLELQGQGAL</sequence>
<accession>K7FQV9</accession>
<feature type="region of interest" description="Disordered" evidence="1">
    <location>
        <begin position="1"/>
        <end position="57"/>
    </location>
</feature>
<dbReference type="EMBL" id="AGCU01149105">
    <property type="status" value="NOT_ANNOTATED_CDS"/>
    <property type="molecule type" value="Genomic_DNA"/>
</dbReference>
<evidence type="ECO:0000256" key="1">
    <source>
        <dbReference type="SAM" id="MobiDB-lite"/>
    </source>
</evidence>
<organism evidence="3 4">
    <name type="scientific">Pelodiscus sinensis</name>
    <name type="common">Chinese softshell turtle</name>
    <name type="synonym">Trionyx sinensis</name>
    <dbReference type="NCBI Taxonomy" id="13735"/>
    <lineage>
        <taxon>Eukaryota</taxon>
        <taxon>Metazoa</taxon>
        <taxon>Chordata</taxon>
        <taxon>Craniata</taxon>
        <taxon>Vertebrata</taxon>
        <taxon>Euteleostomi</taxon>
        <taxon>Archelosauria</taxon>
        <taxon>Testudinata</taxon>
        <taxon>Testudines</taxon>
        <taxon>Cryptodira</taxon>
        <taxon>Trionychia</taxon>
        <taxon>Trionychidae</taxon>
        <taxon>Pelodiscus</taxon>
    </lineage>
</organism>
<feature type="region of interest" description="Disordered" evidence="1">
    <location>
        <begin position="500"/>
        <end position="566"/>
    </location>
</feature>
<protein>
    <submittedName>
        <fullName evidence="3">Colony stimulating factor 1</fullName>
    </submittedName>
</protein>
<dbReference type="eggNOG" id="ENOG502S271">
    <property type="taxonomic scope" value="Eukaryota"/>
</dbReference>
<dbReference type="Gene3D" id="1.20.1250.10">
    <property type="match status" value="1"/>
</dbReference>
<dbReference type="SUPFAM" id="SSF47266">
    <property type="entry name" value="4-helical cytokines"/>
    <property type="match status" value="1"/>
</dbReference>
<evidence type="ECO:0000256" key="2">
    <source>
        <dbReference type="SAM" id="Phobius"/>
    </source>
</evidence>
<dbReference type="OrthoDB" id="8702024at2759"/>
<dbReference type="HOGENOM" id="CLU_035884_1_0_1"/>
<feature type="region of interest" description="Disordered" evidence="1">
    <location>
        <begin position="238"/>
        <end position="315"/>
    </location>
</feature>
<dbReference type="OMA" id="CQIAYEF"/>
<name>K7FQV9_PELSI</name>
<proteinExistence type="predicted"/>
<reference evidence="3" key="3">
    <citation type="submission" date="2025-08" db="UniProtKB">
        <authorList>
            <consortium name="Ensembl"/>
        </authorList>
    </citation>
    <scope>IDENTIFICATION</scope>
</reference>
<dbReference type="InterPro" id="IPR008001">
    <property type="entry name" value="MCSF-1"/>
</dbReference>
<dbReference type="PANTHER" id="PTHR10058">
    <property type="entry name" value="MACROPHAGE COLONY STIMULATING FACTOR"/>
    <property type="match status" value="1"/>
</dbReference>
<feature type="compositionally biased region" description="Low complexity" evidence="1">
    <location>
        <begin position="33"/>
        <end position="50"/>
    </location>
</feature>
<dbReference type="AlphaFoldDB" id="K7FQV9"/>
<feature type="transmembrane region" description="Helical" evidence="2">
    <location>
        <begin position="582"/>
        <end position="608"/>
    </location>
</feature>
<reference evidence="4" key="1">
    <citation type="submission" date="2011-10" db="EMBL/GenBank/DDBJ databases">
        <authorList>
            <consortium name="Soft-shell Turtle Genome Consortium"/>
        </authorList>
    </citation>
    <scope>NUCLEOTIDE SEQUENCE [LARGE SCALE GENOMIC DNA]</scope>
    <source>
        <strain evidence="4">Daiwa-1</strain>
    </source>
</reference>
<dbReference type="GO" id="GO:0008083">
    <property type="term" value="F:growth factor activity"/>
    <property type="evidence" value="ECO:0007669"/>
    <property type="project" value="InterPro"/>
</dbReference>
<dbReference type="RefSeq" id="XP_006132473.1">
    <property type="nucleotide sequence ID" value="XM_006132411.3"/>
</dbReference>
<reference evidence="3" key="4">
    <citation type="submission" date="2025-09" db="UniProtKB">
        <authorList>
            <consortium name="Ensembl"/>
        </authorList>
    </citation>
    <scope>IDENTIFICATION</scope>
</reference>
<feature type="compositionally biased region" description="Polar residues" evidence="1">
    <location>
        <begin position="238"/>
        <end position="247"/>
    </location>
</feature>
<keyword evidence="2" id="KW-1133">Transmembrane helix</keyword>
<dbReference type="KEGG" id="pss:102451139"/>
<dbReference type="EMBL" id="AGCU01149106">
    <property type="status" value="NOT_ANNOTATED_CDS"/>
    <property type="molecule type" value="Genomic_DNA"/>
</dbReference>
<dbReference type="GO" id="GO:0005615">
    <property type="term" value="C:extracellular space"/>
    <property type="evidence" value="ECO:0007669"/>
    <property type="project" value="TreeGrafter"/>
</dbReference>
<dbReference type="GO" id="GO:0005125">
    <property type="term" value="F:cytokine activity"/>
    <property type="evidence" value="ECO:0007669"/>
    <property type="project" value="InterPro"/>
</dbReference>
<dbReference type="Ensembl" id="ENSPSIT00000010472.1">
    <property type="protein sequence ID" value="ENSPSIP00000010419.1"/>
    <property type="gene ID" value="ENSPSIG00000009456.1"/>
</dbReference>
<feature type="compositionally biased region" description="Low complexity" evidence="1">
    <location>
        <begin position="372"/>
        <end position="381"/>
    </location>
</feature>
<dbReference type="STRING" id="13735.ENSPSIP00000010419"/>
<dbReference type="GeneID" id="102451139"/>
<dbReference type="GO" id="GO:0045651">
    <property type="term" value="P:positive regulation of macrophage differentiation"/>
    <property type="evidence" value="ECO:0007669"/>
    <property type="project" value="TreeGrafter"/>
</dbReference>
<evidence type="ECO:0000313" key="3">
    <source>
        <dbReference type="Ensembl" id="ENSPSIP00000010419.1"/>
    </source>
</evidence>
<dbReference type="CTD" id="1435"/>
<reference evidence="4" key="2">
    <citation type="journal article" date="2013" name="Nat. Genet.">
        <title>The draft genomes of soft-shell turtle and green sea turtle yield insights into the development and evolution of the turtle-specific body plan.</title>
        <authorList>
            <person name="Wang Z."/>
            <person name="Pascual-Anaya J."/>
            <person name="Zadissa A."/>
            <person name="Li W."/>
            <person name="Niimura Y."/>
            <person name="Huang Z."/>
            <person name="Li C."/>
            <person name="White S."/>
            <person name="Xiong Z."/>
            <person name="Fang D."/>
            <person name="Wang B."/>
            <person name="Ming Y."/>
            <person name="Chen Y."/>
            <person name="Zheng Y."/>
            <person name="Kuraku S."/>
            <person name="Pignatelli M."/>
            <person name="Herrero J."/>
            <person name="Beal K."/>
            <person name="Nozawa M."/>
            <person name="Li Q."/>
            <person name="Wang J."/>
            <person name="Zhang H."/>
            <person name="Yu L."/>
            <person name="Shigenobu S."/>
            <person name="Wang J."/>
            <person name="Liu J."/>
            <person name="Flicek P."/>
            <person name="Searle S."/>
            <person name="Wang J."/>
            <person name="Kuratani S."/>
            <person name="Yin Y."/>
            <person name="Aken B."/>
            <person name="Zhang G."/>
            <person name="Irie N."/>
        </authorList>
    </citation>
    <scope>NUCLEOTIDE SEQUENCE [LARGE SCALE GENOMIC DNA]</scope>
    <source>
        <strain evidence="4">Daiwa-1</strain>
    </source>
</reference>
<dbReference type="GO" id="GO:0030316">
    <property type="term" value="P:osteoclast differentiation"/>
    <property type="evidence" value="ECO:0007669"/>
    <property type="project" value="TreeGrafter"/>
</dbReference>
<evidence type="ECO:0000313" key="4">
    <source>
        <dbReference type="Proteomes" id="UP000007267"/>
    </source>
</evidence>
<dbReference type="RefSeq" id="XP_014433718.1">
    <property type="nucleotide sequence ID" value="XM_014578232.2"/>
</dbReference>
<dbReference type="Proteomes" id="UP000007267">
    <property type="component" value="Unassembled WGS sequence"/>
</dbReference>
<feature type="region of interest" description="Disordered" evidence="1">
    <location>
        <begin position="343"/>
        <end position="434"/>
    </location>
</feature>